<evidence type="ECO:0000313" key="12">
    <source>
        <dbReference type="EMBL" id="PFH46819.1"/>
    </source>
</evidence>
<evidence type="ECO:0000259" key="11">
    <source>
        <dbReference type="PROSITE" id="PS50076"/>
    </source>
</evidence>
<keyword evidence="2" id="KW-0813">Transport</keyword>
<keyword evidence="6 10" id="KW-1133">Transmembrane helix</keyword>
<dbReference type="GO" id="GO:0006614">
    <property type="term" value="P:SRP-dependent cotranslational protein targeting to membrane"/>
    <property type="evidence" value="ECO:0007669"/>
    <property type="project" value="TreeGrafter"/>
</dbReference>
<dbReference type="PRINTS" id="PR00625">
    <property type="entry name" value="JDOMAIN"/>
</dbReference>
<dbReference type="PROSITE" id="PS50076">
    <property type="entry name" value="DNAJ_2"/>
    <property type="match status" value="1"/>
</dbReference>
<evidence type="ECO:0000256" key="5">
    <source>
        <dbReference type="ARBA" id="ARBA00022927"/>
    </source>
</evidence>
<feature type="region of interest" description="Disordered" evidence="9">
    <location>
        <begin position="636"/>
        <end position="697"/>
    </location>
</feature>
<dbReference type="Proteomes" id="UP000242287">
    <property type="component" value="Unassembled WGS sequence"/>
</dbReference>
<evidence type="ECO:0000313" key="13">
    <source>
        <dbReference type="Proteomes" id="UP000242287"/>
    </source>
</evidence>
<dbReference type="OrthoDB" id="1734229at2759"/>
<evidence type="ECO:0000256" key="4">
    <source>
        <dbReference type="ARBA" id="ARBA00022824"/>
    </source>
</evidence>
<gene>
    <name evidence="12" type="ORF">AMATHDRAFT_68973</name>
</gene>
<dbReference type="Gene3D" id="1.10.287.110">
    <property type="entry name" value="DnaJ domain"/>
    <property type="match status" value="1"/>
</dbReference>
<dbReference type="Gene3D" id="2.60.40.150">
    <property type="entry name" value="C2 domain"/>
    <property type="match status" value="1"/>
</dbReference>
<keyword evidence="5" id="KW-0653">Protein transport</keyword>
<dbReference type="InterPro" id="IPR004179">
    <property type="entry name" value="Sec63-dom"/>
</dbReference>
<dbReference type="PANTHER" id="PTHR24075:SF0">
    <property type="entry name" value="TRANSLOCATION PROTEIN SEC63 HOMOLOG"/>
    <property type="match status" value="1"/>
</dbReference>
<keyword evidence="3 10" id="KW-0812">Transmembrane</keyword>
<dbReference type="Pfam" id="PF02889">
    <property type="entry name" value="Sec63"/>
    <property type="match status" value="1"/>
</dbReference>
<feature type="transmembrane region" description="Helical" evidence="10">
    <location>
        <begin position="12"/>
        <end position="33"/>
    </location>
</feature>
<reference evidence="12 13" key="1">
    <citation type="submission" date="2014-02" db="EMBL/GenBank/DDBJ databases">
        <title>Transposable element dynamics among asymbiotic and ectomycorrhizal Amanita fungi.</title>
        <authorList>
            <consortium name="DOE Joint Genome Institute"/>
            <person name="Hess J."/>
            <person name="Skrede I."/>
            <person name="Wolfe B."/>
            <person name="LaButti K."/>
            <person name="Ohm R.A."/>
            <person name="Grigoriev I.V."/>
            <person name="Pringle A."/>
        </authorList>
    </citation>
    <scope>NUCLEOTIDE SEQUENCE [LARGE SCALE GENOMIC DNA]</scope>
    <source>
        <strain evidence="12 13">SKay4041</strain>
    </source>
</reference>
<feature type="domain" description="J" evidence="11">
    <location>
        <begin position="101"/>
        <end position="171"/>
    </location>
</feature>
<evidence type="ECO:0000256" key="1">
    <source>
        <dbReference type="ARBA" id="ARBA00004477"/>
    </source>
</evidence>
<feature type="compositionally biased region" description="Acidic residues" evidence="9">
    <location>
        <begin position="640"/>
        <end position="653"/>
    </location>
</feature>
<dbReference type="SMART" id="SM00271">
    <property type="entry name" value="DnaJ"/>
    <property type="match status" value="1"/>
</dbReference>
<dbReference type="CDD" id="cd06257">
    <property type="entry name" value="DnaJ"/>
    <property type="match status" value="1"/>
</dbReference>
<evidence type="ECO:0000256" key="3">
    <source>
        <dbReference type="ARBA" id="ARBA00022692"/>
    </source>
</evidence>
<feature type="transmembrane region" description="Helical" evidence="10">
    <location>
        <begin position="73"/>
        <end position="91"/>
    </location>
</feature>
<sequence>MAKYNYDEAGNMAGYFLITFLALILVPMTITALKPGQQTAHDGCLCKLCADRRRWLAAQQKRSIFNPRVSRKTAFLIFGWSLLVYVSYRVMGIKSDSKVYDPFEILGIKAGMAEKEIKAHYKKLSRTLHPDKVKATANMTMEMIQEKFVEITKAYKSLTDETIRKNWELYGNPDGRQEMSMGIALPRWIIESKNNVWVLGVYGLVFGGALPAMVGRWWFGSRQRTKDGVHAKSAAEYFKSLREESTIDEVVDTLGKSYTWEHPHGSVTKSVGSDAEELKRLEKEIGLKAENSWKVIGKAIKGGDEARRRGVILMYAHMLRIEVNSSNLIREQIRVVQQTPLLLNALLNITLSRNWLLPALSVMRLHAYLAQALPPSSYSLARAPSTKDQFTPSEFINPLAPQFAQLPGVSSSEEADDLAPHASDFNDFVHILEEKKDSRLLDVKTALKRWGHVDLVDASFKVIGERVITPSAIIYLVVKLRLTPPLSQSTNGTRNELDVDETKRLIKINDEKDEEFLKSRKDAEDLLDQDDATRPSVHAPYWPGDRKPSWWIVLADDKSNRVVVPPIKITDIPYARLPGADADDALLERDFRAFKIQFQGPPNTGMFTWRVYVVSDTFVGEEVMKEISLKIEDAPVVNSDDAEDEISDPDEDTFAGQMAAMRGGPTKKRQNASDDDDSSDEADSSSSSSSSSDSDSD</sequence>
<feature type="compositionally biased region" description="Acidic residues" evidence="9">
    <location>
        <begin position="673"/>
        <end position="683"/>
    </location>
</feature>
<dbReference type="SUPFAM" id="SSF46565">
    <property type="entry name" value="Chaperone J-domain"/>
    <property type="match status" value="1"/>
</dbReference>
<dbReference type="PANTHER" id="PTHR24075">
    <property type="entry name" value="SEC63 DOMAIN-CONTAINING"/>
    <property type="match status" value="1"/>
</dbReference>
<accession>A0A2A9N8Q8</accession>
<feature type="compositionally biased region" description="Low complexity" evidence="9">
    <location>
        <begin position="684"/>
        <end position="697"/>
    </location>
</feature>
<organism evidence="12 13">
    <name type="scientific">Amanita thiersii Skay4041</name>
    <dbReference type="NCBI Taxonomy" id="703135"/>
    <lineage>
        <taxon>Eukaryota</taxon>
        <taxon>Fungi</taxon>
        <taxon>Dikarya</taxon>
        <taxon>Basidiomycota</taxon>
        <taxon>Agaricomycotina</taxon>
        <taxon>Agaricomycetes</taxon>
        <taxon>Agaricomycetidae</taxon>
        <taxon>Agaricales</taxon>
        <taxon>Pluteineae</taxon>
        <taxon>Amanitaceae</taxon>
        <taxon>Amanita</taxon>
    </lineage>
</organism>
<dbReference type="Gene3D" id="1.10.3380.10">
    <property type="entry name" value="Sec63 N-terminal domain-like domain"/>
    <property type="match status" value="1"/>
</dbReference>
<dbReference type="SMART" id="SM00973">
    <property type="entry name" value="Sec63"/>
    <property type="match status" value="1"/>
</dbReference>
<evidence type="ECO:0000256" key="2">
    <source>
        <dbReference type="ARBA" id="ARBA00022448"/>
    </source>
</evidence>
<feature type="transmembrane region" description="Helical" evidence="10">
    <location>
        <begin position="196"/>
        <end position="219"/>
    </location>
</feature>
<evidence type="ECO:0000256" key="8">
    <source>
        <dbReference type="ARBA" id="ARBA00023186"/>
    </source>
</evidence>
<keyword evidence="7 10" id="KW-0472">Membrane</keyword>
<evidence type="ECO:0000256" key="6">
    <source>
        <dbReference type="ARBA" id="ARBA00022989"/>
    </source>
</evidence>
<dbReference type="EMBL" id="KZ302156">
    <property type="protein sequence ID" value="PFH46819.1"/>
    <property type="molecule type" value="Genomic_DNA"/>
</dbReference>
<evidence type="ECO:0000256" key="9">
    <source>
        <dbReference type="SAM" id="MobiDB-lite"/>
    </source>
</evidence>
<dbReference type="SUPFAM" id="SSF158702">
    <property type="entry name" value="Sec63 N-terminal domain-like"/>
    <property type="match status" value="1"/>
</dbReference>
<comment type="subcellular location">
    <subcellularLocation>
        <location evidence="1">Endoplasmic reticulum membrane</location>
        <topology evidence="1">Multi-pass membrane protein</topology>
    </subcellularLocation>
</comment>
<dbReference type="InterPro" id="IPR036869">
    <property type="entry name" value="J_dom_sf"/>
</dbReference>
<keyword evidence="8" id="KW-0143">Chaperone</keyword>
<proteinExistence type="predicted"/>
<dbReference type="InterPro" id="IPR035892">
    <property type="entry name" value="C2_domain_sf"/>
</dbReference>
<protein>
    <recommendedName>
        <fullName evidence="11">J domain-containing protein</fullName>
    </recommendedName>
</protein>
<dbReference type="GO" id="GO:0031207">
    <property type="term" value="C:Sec62/Sec63 complex"/>
    <property type="evidence" value="ECO:0007669"/>
    <property type="project" value="TreeGrafter"/>
</dbReference>
<dbReference type="Pfam" id="PF00226">
    <property type="entry name" value="DnaJ"/>
    <property type="match status" value="1"/>
</dbReference>
<keyword evidence="4" id="KW-0256">Endoplasmic reticulum</keyword>
<keyword evidence="13" id="KW-1185">Reference proteome</keyword>
<dbReference type="AlphaFoldDB" id="A0A2A9N8Q8"/>
<dbReference type="STRING" id="703135.A0A2A9N8Q8"/>
<dbReference type="GO" id="GO:0003723">
    <property type="term" value="F:RNA binding"/>
    <property type="evidence" value="ECO:0007669"/>
    <property type="project" value="TreeGrafter"/>
</dbReference>
<name>A0A2A9N8Q8_9AGAR</name>
<evidence type="ECO:0000256" key="7">
    <source>
        <dbReference type="ARBA" id="ARBA00023136"/>
    </source>
</evidence>
<dbReference type="SUPFAM" id="SSF81296">
    <property type="entry name" value="E set domains"/>
    <property type="match status" value="1"/>
</dbReference>
<evidence type="ECO:0000256" key="10">
    <source>
        <dbReference type="SAM" id="Phobius"/>
    </source>
</evidence>
<dbReference type="GO" id="GO:0008320">
    <property type="term" value="F:protein transmembrane transporter activity"/>
    <property type="evidence" value="ECO:0007669"/>
    <property type="project" value="TreeGrafter"/>
</dbReference>
<dbReference type="InterPro" id="IPR014756">
    <property type="entry name" value="Ig_E-set"/>
</dbReference>
<dbReference type="InterPro" id="IPR001623">
    <property type="entry name" value="DnaJ_domain"/>
</dbReference>
<dbReference type="GO" id="GO:0006620">
    <property type="term" value="P:post-translational protein targeting to endoplasmic reticulum membrane"/>
    <property type="evidence" value="ECO:0007669"/>
    <property type="project" value="TreeGrafter"/>
</dbReference>
<dbReference type="FunFam" id="1.10.287.110:FF:000039">
    <property type="entry name" value="Protein translocation complex component (Npl1)"/>
    <property type="match status" value="1"/>
</dbReference>